<dbReference type="AlphaFoldDB" id="A0AAE1PDJ8"/>
<accession>A0AAE1PDJ8</accession>
<name>A0AAE1PDJ8_9EUCA</name>
<proteinExistence type="predicted"/>
<organism evidence="1 2">
    <name type="scientific">Petrolisthes manimaculis</name>
    <dbReference type="NCBI Taxonomy" id="1843537"/>
    <lineage>
        <taxon>Eukaryota</taxon>
        <taxon>Metazoa</taxon>
        <taxon>Ecdysozoa</taxon>
        <taxon>Arthropoda</taxon>
        <taxon>Crustacea</taxon>
        <taxon>Multicrustacea</taxon>
        <taxon>Malacostraca</taxon>
        <taxon>Eumalacostraca</taxon>
        <taxon>Eucarida</taxon>
        <taxon>Decapoda</taxon>
        <taxon>Pleocyemata</taxon>
        <taxon>Anomura</taxon>
        <taxon>Galatheoidea</taxon>
        <taxon>Porcellanidae</taxon>
        <taxon>Petrolisthes</taxon>
    </lineage>
</organism>
<dbReference type="Proteomes" id="UP001292094">
    <property type="component" value="Unassembled WGS sequence"/>
</dbReference>
<reference evidence="1" key="1">
    <citation type="submission" date="2023-11" db="EMBL/GenBank/DDBJ databases">
        <title>Genome assemblies of two species of porcelain crab, Petrolisthes cinctipes and Petrolisthes manimaculis (Anomura: Porcellanidae).</title>
        <authorList>
            <person name="Angst P."/>
        </authorList>
    </citation>
    <scope>NUCLEOTIDE SEQUENCE</scope>
    <source>
        <strain evidence="1">PB745_02</strain>
        <tissue evidence="1">Gill</tissue>
    </source>
</reference>
<evidence type="ECO:0000313" key="1">
    <source>
        <dbReference type="EMBL" id="KAK4306031.1"/>
    </source>
</evidence>
<gene>
    <name evidence="1" type="ORF">Pmani_022114</name>
</gene>
<dbReference type="EMBL" id="JAWZYT010002193">
    <property type="protein sequence ID" value="KAK4306031.1"/>
    <property type="molecule type" value="Genomic_DNA"/>
</dbReference>
<sequence length="77" mass="8131">MNRPPVSSTSTIIPCYTSITIIPYSTSTSTCCSCPFSPSIVLSSSTSTTSSSSFPPLRPSHLRHLQASVSHGEVVVE</sequence>
<protein>
    <submittedName>
        <fullName evidence="1">Uncharacterized protein</fullName>
    </submittedName>
</protein>
<comment type="caution">
    <text evidence="1">The sequence shown here is derived from an EMBL/GenBank/DDBJ whole genome shotgun (WGS) entry which is preliminary data.</text>
</comment>
<keyword evidence="2" id="KW-1185">Reference proteome</keyword>
<evidence type="ECO:0000313" key="2">
    <source>
        <dbReference type="Proteomes" id="UP001292094"/>
    </source>
</evidence>